<dbReference type="SUPFAM" id="SSF82153">
    <property type="entry name" value="FAS1 domain"/>
    <property type="match status" value="2"/>
</dbReference>
<evidence type="ECO:0000256" key="2">
    <source>
        <dbReference type="SAM" id="SignalP"/>
    </source>
</evidence>
<dbReference type="AlphaFoldDB" id="A0A5N5SIN1"/>
<name>A0A5N5SIN1_9CRUS</name>
<dbReference type="GO" id="GO:0007155">
    <property type="term" value="P:cell adhesion"/>
    <property type="evidence" value="ECO:0007669"/>
    <property type="project" value="TreeGrafter"/>
</dbReference>
<evidence type="ECO:0000313" key="4">
    <source>
        <dbReference type="EMBL" id="KAB7493935.1"/>
    </source>
</evidence>
<dbReference type="OrthoDB" id="286301at2759"/>
<dbReference type="GO" id="GO:0031012">
    <property type="term" value="C:extracellular matrix"/>
    <property type="evidence" value="ECO:0007669"/>
    <property type="project" value="TreeGrafter"/>
</dbReference>
<evidence type="ECO:0000256" key="1">
    <source>
        <dbReference type="SAM" id="MobiDB-lite"/>
    </source>
</evidence>
<dbReference type="GO" id="GO:0030198">
    <property type="term" value="P:extracellular matrix organization"/>
    <property type="evidence" value="ECO:0007669"/>
    <property type="project" value="TreeGrafter"/>
</dbReference>
<dbReference type="Pfam" id="PF02469">
    <property type="entry name" value="Fasciclin"/>
    <property type="match status" value="2"/>
</dbReference>
<evidence type="ECO:0000313" key="5">
    <source>
        <dbReference type="Proteomes" id="UP000326759"/>
    </source>
</evidence>
<feature type="domain" description="FAS1" evidence="3">
    <location>
        <begin position="110"/>
        <end position="241"/>
    </location>
</feature>
<dbReference type="GO" id="GO:0005615">
    <property type="term" value="C:extracellular space"/>
    <property type="evidence" value="ECO:0007669"/>
    <property type="project" value="TreeGrafter"/>
</dbReference>
<feature type="compositionally biased region" description="Polar residues" evidence="1">
    <location>
        <begin position="454"/>
        <end position="464"/>
    </location>
</feature>
<feature type="compositionally biased region" description="Basic and acidic residues" evidence="1">
    <location>
        <begin position="408"/>
        <end position="419"/>
    </location>
</feature>
<accession>A0A5N5SIN1</accession>
<comment type="caution">
    <text evidence="4">The sequence shown here is derived from an EMBL/GenBank/DDBJ whole genome shotgun (WGS) entry which is preliminary data.</text>
</comment>
<feature type="signal peptide" evidence="2">
    <location>
        <begin position="1"/>
        <end position="20"/>
    </location>
</feature>
<feature type="compositionally biased region" description="Acidic residues" evidence="1">
    <location>
        <begin position="345"/>
        <end position="354"/>
    </location>
</feature>
<protein>
    <submittedName>
        <fullName evidence="4">Transforming growth factor-beta-induced protein ig-h3</fullName>
    </submittedName>
</protein>
<dbReference type="Gene3D" id="2.30.180.10">
    <property type="entry name" value="FAS1 domain"/>
    <property type="match status" value="2"/>
</dbReference>
<dbReference type="EMBL" id="SEYY01024748">
    <property type="protein sequence ID" value="KAB7493935.1"/>
    <property type="molecule type" value="Genomic_DNA"/>
</dbReference>
<keyword evidence="2" id="KW-0732">Signal</keyword>
<dbReference type="GO" id="GO:0050839">
    <property type="term" value="F:cell adhesion molecule binding"/>
    <property type="evidence" value="ECO:0007669"/>
    <property type="project" value="TreeGrafter"/>
</dbReference>
<feature type="compositionally biased region" description="Low complexity" evidence="1">
    <location>
        <begin position="432"/>
        <end position="447"/>
    </location>
</feature>
<dbReference type="PANTHER" id="PTHR10900:SF77">
    <property type="entry name" value="FI19380P1"/>
    <property type="match status" value="1"/>
</dbReference>
<gene>
    <name evidence="4" type="primary">TGFBI_1</name>
    <name evidence="4" type="ORF">Anas_08721</name>
</gene>
<feature type="compositionally biased region" description="Low complexity" evidence="1">
    <location>
        <begin position="387"/>
        <end position="407"/>
    </location>
</feature>
<feature type="region of interest" description="Disordered" evidence="1">
    <location>
        <begin position="337"/>
        <end position="464"/>
    </location>
</feature>
<dbReference type="InterPro" id="IPR036378">
    <property type="entry name" value="FAS1_dom_sf"/>
</dbReference>
<dbReference type="SMART" id="SM00554">
    <property type="entry name" value="FAS1"/>
    <property type="match status" value="2"/>
</dbReference>
<feature type="chain" id="PRO_5024433129" evidence="2">
    <location>
        <begin position="21"/>
        <end position="464"/>
    </location>
</feature>
<dbReference type="InterPro" id="IPR000782">
    <property type="entry name" value="FAS1_domain"/>
</dbReference>
<proteinExistence type="predicted"/>
<evidence type="ECO:0000259" key="3">
    <source>
        <dbReference type="PROSITE" id="PS50213"/>
    </source>
</evidence>
<organism evidence="4 5">
    <name type="scientific">Armadillidium nasatum</name>
    <dbReference type="NCBI Taxonomy" id="96803"/>
    <lineage>
        <taxon>Eukaryota</taxon>
        <taxon>Metazoa</taxon>
        <taxon>Ecdysozoa</taxon>
        <taxon>Arthropoda</taxon>
        <taxon>Crustacea</taxon>
        <taxon>Multicrustacea</taxon>
        <taxon>Malacostraca</taxon>
        <taxon>Eumalacostraca</taxon>
        <taxon>Peracarida</taxon>
        <taxon>Isopoda</taxon>
        <taxon>Oniscidea</taxon>
        <taxon>Crinocheta</taxon>
        <taxon>Armadillidiidae</taxon>
        <taxon>Armadillidium</taxon>
    </lineage>
</organism>
<sequence>MFIFACVVFALGVELTRVKKQKDEFIIFTPTNQAFEKMGKPELTRLKSDPESLERILLSHISPQEKHPDGIFDGISLKTLNPDEKLNISFTGNGAFNDNHNHMIKEESSGSDTLIKVLNDNGCKNFALLITESNLPDLKISGPYTIFCPNDEAFASLSSDELRVMKSNDILVNNLIKSHIIEGRFLSDTLEDGMVIESLSSGYFFKFMIKDDGSITVNNVPITVRDLKASNGVVHVINNILISSSKRIRSENLPAVLKTTEDSFTNVEHMVALVVEVTGPMIEDLSKNNTSFYVAVNENTDLLPSTVDETSAQEILLNGEDHNSTPNKDFATTMNTLEGNRSELDLTDGTENESDSSGHLDSEVPNELPKNREEASNNTSEEGAKINVENVTEENLNNENENNSSTENLKRRLDEDSRLNETTIESQDEDSATTVAAETESSSPSESSMDEAEITNSTLTINEK</sequence>
<reference evidence="4 5" key="1">
    <citation type="journal article" date="2019" name="PLoS Biol.">
        <title>Sex chromosomes control vertical transmission of feminizing Wolbachia symbionts in an isopod.</title>
        <authorList>
            <person name="Becking T."/>
            <person name="Chebbi M.A."/>
            <person name="Giraud I."/>
            <person name="Moumen B."/>
            <person name="Laverre T."/>
            <person name="Caubet Y."/>
            <person name="Peccoud J."/>
            <person name="Gilbert C."/>
            <person name="Cordaux R."/>
        </authorList>
    </citation>
    <scope>NUCLEOTIDE SEQUENCE [LARGE SCALE GENOMIC DNA]</scope>
    <source>
        <strain evidence="4">ANa2</strain>
        <tissue evidence="4">Whole body excluding digestive tract and cuticle</tissue>
    </source>
</reference>
<feature type="domain" description="FAS1" evidence="3">
    <location>
        <begin position="1"/>
        <end position="61"/>
    </location>
</feature>
<dbReference type="PANTHER" id="PTHR10900">
    <property type="entry name" value="PERIOSTIN-RELATED"/>
    <property type="match status" value="1"/>
</dbReference>
<dbReference type="Proteomes" id="UP000326759">
    <property type="component" value="Unassembled WGS sequence"/>
</dbReference>
<dbReference type="FunFam" id="2.30.180.10:FF:000032">
    <property type="entry name" value="Fasciclin domain-containing protein, putative"/>
    <property type="match status" value="1"/>
</dbReference>
<dbReference type="InterPro" id="IPR050904">
    <property type="entry name" value="Adhesion/Biosynth-related"/>
</dbReference>
<dbReference type="PROSITE" id="PS50213">
    <property type="entry name" value="FAS1"/>
    <property type="match status" value="2"/>
</dbReference>
<keyword evidence="5" id="KW-1185">Reference proteome</keyword>